<dbReference type="InterPro" id="IPR001525">
    <property type="entry name" value="C5_MeTfrase"/>
</dbReference>
<dbReference type="EMBL" id="JMHU01000014">
    <property type="protein sequence ID" value="KDA45669.1"/>
    <property type="molecule type" value="Genomic_DNA"/>
</dbReference>
<dbReference type="RefSeq" id="WP_035448629.1">
    <property type="nucleotide sequence ID" value="NZ_CP195054.1"/>
</dbReference>
<dbReference type="PROSITE" id="PS00095">
    <property type="entry name" value="C5_MTASE_2"/>
    <property type="match status" value="1"/>
</dbReference>
<keyword evidence="3 5" id="KW-0949">S-adenosyl-L-methionine</keyword>
<dbReference type="PROSITE" id="PS51679">
    <property type="entry name" value="SAM_MT_C5"/>
    <property type="match status" value="1"/>
</dbReference>
<dbReference type="EC" id="2.1.1.37" evidence="7"/>
<comment type="catalytic activity">
    <reaction evidence="7">
        <text>a 2'-deoxycytidine in DNA + S-adenosyl-L-methionine = a 5-methyl-2'-deoxycytidine in DNA + S-adenosyl-L-homocysteine + H(+)</text>
        <dbReference type="Rhea" id="RHEA:13681"/>
        <dbReference type="Rhea" id="RHEA-COMP:11369"/>
        <dbReference type="Rhea" id="RHEA-COMP:11370"/>
        <dbReference type="ChEBI" id="CHEBI:15378"/>
        <dbReference type="ChEBI" id="CHEBI:57856"/>
        <dbReference type="ChEBI" id="CHEBI:59789"/>
        <dbReference type="ChEBI" id="CHEBI:85452"/>
        <dbReference type="ChEBI" id="CHEBI:85454"/>
        <dbReference type="EC" id="2.1.1.37"/>
    </reaction>
</comment>
<dbReference type="PANTHER" id="PTHR46098:SF1">
    <property type="entry name" value="TRNA (CYTOSINE(38)-C(5))-METHYLTRANSFERASE"/>
    <property type="match status" value="1"/>
</dbReference>
<evidence type="ECO:0000256" key="5">
    <source>
        <dbReference type="PROSITE-ProRule" id="PRU01016"/>
    </source>
</evidence>
<dbReference type="InterPro" id="IPR050750">
    <property type="entry name" value="C5-MTase"/>
</dbReference>
<dbReference type="InterPro" id="IPR029063">
    <property type="entry name" value="SAM-dependent_MTases_sf"/>
</dbReference>
<dbReference type="Pfam" id="PF00145">
    <property type="entry name" value="DNA_methylase"/>
    <property type="match status" value="1"/>
</dbReference>
<dbReference type="PANTHER" id="PTHR46098">
    <property type="entry name" value="TRNA (CYTOSINE(38)-C(5))-METHYLTRANSFERASE"/>
    <property type="match status" value="1"/>
</dbReference>
<name>A0ABR4RNN3_9LACO</name>
<dbReference type="InterPro" id="IPR018117">
    <property type="entry name" value="C5_DNA_meth_AS"/>
</dbReference>
<gene>
    <name evidence="8" type="ORF">Lani381_1294</name>
</gene>
<evidence type="ECO:0000256" key="6">
    <source>
        <dbReference type="RuleBase" id="RU000416"/>
    </source>
</evidence>
<evidence type="ECO:0000313" key="9">
    <source>
        <dbReference type="Proteomes" id="UP000027129"/>
    </source>
</evidence>
<dbReference type="Proteomes" id="UP000027129">
    <property type="component" value="Unassembled WGS sequence"/>
</dbReference>
<evidence type="ECO:0000256" key="2">
    <source>
        <dbReference type="ARBA" id="ARBA00022679"/>
    </source>
</evidence>
<proteinExistence type="inferred from homology"/>
<reference evidence="8 9" key="1">
    <citation type="submission" date="2014-04" db="EMBL/GenBank/DDBJ databases">
        <title>Draft Genome Sequence of Lactobacillus animalis 381-IL-28.</title>
        <authorList>
            <person name="Sturino J.M."/>
            <person name="Rajendran M."/>
            <person name="Altermann E."/>
        </authorList>
    </citation>
    <scope>NUCLEOTIDE SEQUENCE [LARGE SCALE GENOMIC DNA]</scope>
    <source>
        <strain evidence="8 9">381-IL-28</strain>
    </source>
</reference>
<dbReference type="NCBIfam" id="TIGR00675">
    <property type="entry name" value="dcm"/>
    <property type="match status" value="1"/>
</dbReference>
<dbReference type="SUPFAM" id="SSF53335">
    <property type="entry name" value="S-adenosyl-L-methionine-dependent methyltransferases"/>
    <property type="match status" value="1"/>
</dbReference>
<comment type="caution">
    <text evidence="8">The sequence shown here is derived from an EMBL/GenBank/DDBJ whole genome shotgun (WGS) entry which is preliminary data.</text>
</comment>
<accession>A0ABR4RNN3</accession>
<dbReference type="PRINTS" id="PR00105">
    <property type="entry name" value="C5METTRFRASE"/>
</dbReference>
<evidence type="ECO:0000256" key="4">
    <source>
        <dbReference type="ARBA" id="ARBA00022747"/>
    </source>
</evidence>
<evidence type="ECO:0000256" key="3">
    <source>
        <dbReference type="ARBA" id="ARBA00022691"/>
    </source>
</evidence>
<keyword evidence="1 5" id="KW-0489">Methyltransferase</keyword>
<keyword evidence="4" id="KW-0680">Restriction system</keyword>
<dbReference type="PROSITE" id="PS00094">
    <property type="entry name" value="C5_MTASE_1"/>
    <property type="match status" value="1"/>
</dbReference>
<feature type="active site" evidence="5">
    <location>
        <position position="116"/>
    </location>
</feature>
<dbReference type="Gene3D" id="3.40.50.150">
    <property type="entry name" value="Vaccinia Virus protein VP39"/>
    <property type="match status" value="1"/>
</dbReference>
<evidence type="ECO:0000313" key="8">
    <source>
        <dbReference type="EMBL" id="KDA45669.1"/>
    </source>
</evidence>
<dbReference type="Gene3D" id="3.90.120.10">
    <property type="entry name" value="DNA Methylase, subunit A, domain 2"/>
    <property type="match status" value="1"/>
</dbReference>
<organism evidence="8 9">
    <name type="scientific">Ligilactobacillus animalis</name>
    <dbReference type="NCBI Taxonomy" id="1605"/>
    <lineage>
        <taxon>Bacteria</taxon>
        <taxon>Bacillati</taxon>
        <taxon>Bacillota</taxon>
        <taxon>Bacilli</taxon>
        <taxon>Lactobacillales</taxon>
        <taxon>Lactobacillaceae</taxon>
        <taxon>Ligilactobacillus</taxon>
    </lineage>
</organism>
<evidence type="ECO:0000256" key="1">
    <source>
        <dbReference type="ARBA" id="ARBA00022603"/>
    </source>
</evidence>
<sequence>MNKLRLATAFSGIGAIEHAIERLNIPYEIVFASDNGEIELDMSEEEIKKNIVGMTQVEKKEYIDQLYLNSRKTNYVEKSYFANYEISKDKFFQDVRFIDGYEFRGTVDLFVGGSPCQSFSMVGKRGGFDDTRGTLFYEYARLVKEIQPKAFIYENVRGLLSHDNGNTWEIMKNVFSDLGYDWSYKVMNSRHYGVPQNRERIYVVGIKKDIAHKKFEFPEPVELKKTMKDYLESNVAEKYYLGKKGIEFVINHKNLMKRYTQINGDVALCETKNQQFNWHGDFRFEPFESIDSEDGKEIAEKYYLSDKLVNYVMSSGTKGFYSKPEIDLDVARPLLSTMMKMHRAGVDNYVTTAGRIRKLTPRECLRLMGFSDTFKIEVSDTQIYKQAGNSIVVDVLMRILINLIDTRVWDNSTEQIALL</sequence>
<dbReference type="InterPro" id="IPR031303">
    <property type="entry name" value="C5_meth_CS"/>
</dbReference>
<keyword evidence="9" id="KW-1185">Reference proteome</keyword>
<protein>
    <recommendedName>
        <fullName evidence="7">Cytosine-specific methyltransferase</fullName>
        <ecNumber evidence="7">2.1.1.37</ecNumber>
    </recommendedName>
</protein>
<keyword evidence="2 5" id="KW-0808">Transferase</keyword>
<comment type="similarity">
    <text evidence="5 6">Belongs to the class I-like SAM-binding methyltransferase superfamily. C5-methyltransferase family.</text>
</comment>
<dbReference type="CDD" id="cd00315">
    <property type="entry name" value="Cyt_C5_DNA_methylase"/>
    <property type="match status" value="1"/>
</dbReference>
<evidence type="ECO:0000256" key="7">
    <source>
        <dbReference type="RuleBase" id="RU000417"/>
    </source>
</evidence>